<dbReference type="EMBL" id="JAHWDP010000004">
    <property type="protein sequence ID" value="MBW2938479.1"/>
    <property type="molecule type" value="Genomic_DNA"/>
</dbReference>
<dbReference type="InterPro" id="IPR010869">
    <property type="entry name" value="DUF1501"/>
</dbReference>
<accession>A0A9X1JVY1</accession>
<evidence type="ECO:0000313" key="3">
    <source>
        <dbReference type="Proteomes" id="UP001138686"/>
    </source>
</evidence>
<dbReference type="Proteomes" id="UP001138686">
    <property type="component" value="Unassembled WGS sequence"/>
</dbReference>
<reference evidence="2" key="1">
    <citation type="submission" date="2021-07" db="EMBL/GenBank/DDBJ databases">
        <title>Aureisphaera sp. CAU 1614 isolated from sea sediment.</title>
        <authorList>
            <person name="Kim W."/>
        </authorList>
    </citation>
    <scope>NUCLEOTIDE SEQUENCE</scope>
    <source>
        <strain evidence="2">CAU 1614</strain>
    </source>
</reference>
<evidence type="ECO:0000313" key="2">
    <source>
        <dbReference type="EMBL" id="MBW2938479.1"/>
    </source>
</evidence>
<proteinExistence type="predicted"/>
<gene>
    <name evidence="2" type="ORF">KXJ69_10195</name>
</gene>
<dbReference type="PANTHER" id="PTHR43737:SF1">
    <property type="entry name" value="DUF1501 DOMAIN-CONTAINING PROTEIN"/>
    <property type="match status" value="1"/>
</dbReference>
<keyword evidence="3" id="KW-1185">Reference proteome</keyword>
<sequence length="542" mass="60179">MCNHDHPLFQKKEKESKDERTVHDQEHLLWNRRSFIQALGLVGGGSMMLGSHTVSATKPSPLSVALAQSENDHILVIIRLEGGNDGLNTIVPVYDYASYANLRPTIRHQQSDLLNLNADFAIPNYMNALESVWGDGNMKVVHGVGYPQQNLSHFRSTDIWASTADTYEEPTGWWGRYFEDLYPDYLINPPEIPPAVQIGNVGNLIFDGNNNNYAFTVANLEQLQNVAENGTLHDVVNIPDCVYGDKLLFMRATANTTFLYAETIHDAYTAASNNADYGEGDLGQQLSAVARLIKGGLGTKVYMVSLGSFDTHANQPERHQELLQDLSNSIKAFYEDLAVSGMDDKVLGMTISEFGRRPYENGSDGTDHGAASPVMLFGAGLNGSGFVGEHPDINEWDANDNLIPTNDFRDVYNSVLTNWFCLDPSVINTILLNQSYEILDLGIECETLSTNDFSNVNRFSHVPVYKNNTVYLELNVPSAGRGTIVLYDLVGREIGTIANKLFFEGRHSIDIKEALGKRLSFGQYIYRISIGGQHYSKSLMIK</sequence>
<comment type="caution">
    <text evidence="2">The sequence shown here is derived from an EMBL/GenBank/DDBJ whole genome shotgun (WGS) entry which is preliminary data.</text>
</comment>
<name>A0A9X1JVY1_9FLAO</name>
<dbReference type="RefSeq" id="WP_219053009.1">
    <property type="nucleotide sequence ID" value="NZ_JAHWDP010000004.1"/>
</dbReference>
<feature type="region of interest" description="Disordered" evidence="1">
    <location>
        <begin position="1"/>
        <end position="21"/>
    </location>
</feature>
<organism evidence="2 3">
    <name type="scientific">Halomarinibacterium sedimenti</name>
    <dbReference type="NCBI Taxonomy" id="2857106"/>
    <lineage>
        <taxon>Bacteria</taxon>
        <taxon>Pseudomonadati</taxon>
        <taxon>Bacteroidota</taxon>
        <taxon>Flavobacteriia</taxon>
        <taxon>Flavobacteriales</taxon>
        <taxon>Flavobacteriaceae</taxon>
        <taxon>Halomarinibacterium</taxon>
    </lineage>
</organism>
<evidence type="ECO:0000256" key="1">
    <source>
        <dbReference type="SAM" id="MobiDB-lite"/>
    </source>
</evidence>
<protein>
    <submittedName>
        <fullName evidence="2">DUF1501 domain-containing protein</fullName>
    </submittedName>
</protein>
<dbReference type="Pfam" id="PF07394">
    <property type="entry name" value="DUF1501"/>
    <property type="match status" value="1"/>
</dbReference>
<dbReference type="AlphaFoldDB" id="A0A9X1JVY1"/>
<dbReference type="PANTHER" id="PTHR43737">
    <property type="entry name" value="BLL7424 PROTEIN"/>
    <property type="match status" value="1"/>
</dbReference>